<keyword evidence="2" id="KW-1185">Reference proteome</keyword>
<organism evidence="1 2">
    <name type="scientific">Parasutterella excrementihominis YIT 11859</name>
    <dbReference type="NCBI Taxonomy" id="762966"/>
    <lineage>
        <taxon>Bacteria</taxon>
        <taxon>Pseudomonadati</taxon>
        <taxon>Pseudomonadota</taxon>
        <taxon>Betaproteobacteria</taxon>
        <taxon>Burkholderiales</taxon>
        <taxon>Sutterellaceae</taxon>
        <taxon>Parasutterella</taxon>
    </lineage>
</organism>
<protein>
    <submittedName>
        <fullName evidence="1">Uncharacterized protein</fullName>
    </submittedName>
</protein>
<dbReference type="AlphaFoldDB" id="F3QMI2"/>
<gene>
    <name evidence="1" type="ORF">HMPREF9439_02161</name>
</gene>
<evidence type="ECO:0000313" key="2">
    <source>
        <dbReference type="Proteomes" id="UP000005156"/>
    </source>
</evidence>
<comment type="caution">
    <text evidence="1">The sequence shown here is derived from an EMBL/GenBank/DDBJ whole genome shotgun (WGS) entry which is preliminary data.</text>
</comment>
<proteinExistence type="predicted"/>
<dbReference type="EMBL" id="AFBP01000077">
    <property type="protein sequence ID" value="EGG51995.1"/>
    <property type="molecule type" value="Genomic_DNA"/>
</dbReference>
<evidence type="ECO:0000313" key="1">
    <source>
        <dbReference type="EMBL" id="EGG51995.1"/>
    </source>
</evidence>
<sequence>MKASPTRLGRCKKKTSGFGGQFIQALEKSATSKSTNFEERS</sequence>
<dbReference type="HOGENOM" id="CLU_3273950_0_0_4"/>
<name>F3QMI2_9BURK</name>
<dbReference type="Proteomes" id="UP000005156">
    <property type="component" value="Unassembled WGS sequence"/>
</dbReference>
<accession>F3QMI2</accession>
<reference evidence="1 2" key="1">
    <citation type="submission" date="2011-02" db="EMBL/GenBank/DDBJ databases">
        <authorList>
            <person name="Weinstock G."/>
            <person name="Sodergren E."/>
            <person name="Clifton S."/>
            <person name="Fulton L."/>
            <person name="Fulton B."/>
            <person name="Courtney L."/>
            <person name="Fronick C."/>
            <person name="Harrison M."/>
            <person name="Strong C."/>
            <person name="Farmer C."/>
            <person name="Delahaunty K."/>
            <person name="Markovic C."/>
            <person name="Hall O."/>
            <person name="Minx P."/>
            <person name="Tomlinson C."/>
            <person name="Mitreva M."/>
            <person name="Hou S."/>
            <person name="Chen J."/>
            <person name="Wollam A."/>
            <person name="Pepin K.H."/>
            <person name="Johnson M."/>
            <person name="Bhonagiri V."/>
            <person name="Zhang X."/>
            <person name="Suruliraj S."/>
            <person name="Warren W."/>
            <person name="Chinwalla A."/>
            <person name="Mardis E.R."/>
            <person name="Wilson R.K."/>
        </authorList>
    </citation>
    <scope>NUCLEOTIDE SEQUENCE [LARGE SCALE GENOMIC DNA]</scope>
    <source>
        <strain evidence="1 2">YIT 11859</strain>
    </source>
</reference>